<dbReference type="InterPro" id="IPR007121">
    <property type="entry name" value="RNA_pol_bsu_CS"/>
</dbReference>
<dbReference type="Gene3D" id="2.40.50.140">
    <property type="entry name" value="Nucleic acid-binding proteins"/>
    <property type="match status" value="6"/>
</dbReference>
<keyword evidence="4" id="KW-0808">Transferase</keyword>
<dbReference type="Gene3D" id="2.40.50.150">
    <property type="match status" value="1"/>
</dbReference>
<protein>
    <recommendedName>
        <fullName evidence="2">DNA-directed RNA polymerase</fullName>
        <ecNumber evidence="2">2.7.7.6</ecNumber>
    </recommendedName>
</protein>
<dbReference type="InterPro" id="IPR015712">
    <property type="entry name" value="DNA-dir_RNA_pol_su2"/>
</dbReference>
<feature type="non-terminal residue" evidence="9">
    <location>
        <position position="1"/>
    </location>
</feature>
<evidence type="ECO:0000256" key="2">
    <source>
        <dbReference type="ARBA" id="ARBA00012418"/>
    </source>
</evidence>
<dbReference type="EC" id="2.7.7.6" evidence="2"/>
<evidence type="ECO:0000256" key="7">
    <source>
        <dbReference type="SAM" id="MobiDB-lite"/>
    </source>
</evidence>
<dbReference type="InterPro" id="IPR007120">
    <property type="entry name" value="DNA-dir_RNAP_su2_dom"/>
</dbReference>
<evidence type="ECO:0000256" key="4">
    <source>
        <dbReference type="ARBA" id="ARBA00022679"/>
    </source>
</evidence>
<dbReference type="InterPro" id="IPR011129">
    <property type="entry name" value="CSD"/>
</dbReference>
<dbReference type="SUPFAM" id="SSF64484">
    <property type="entry name" value="beta and beta-prime subunits of DNA dependent RNA-polymerase"/>
    <property type="match status" value="1"/>
</dbReference>
<evidence type="ECO:0000256" key="6">
    <source>
        <dbReference type="ARBA" id="ARBA00023163"/>
    </source>
</evidence>
<evidence type="ECO:0000259" key="8">
    <source>
        <dbReference type="PROSITE" id="PS51857"/>
    </source>
</evidence>
<feature type="domain" description="CSD" evidence="8">
    <location>
        <begin position="260"/>
        <end position="322"/>
    </location>
</feature>
<keyword evidence="3" id="KW-0240">DNA-directed RNA polymerase</keyword>
<feature type="region of interest" description="Disordered" evidence="7">
    <location>
        <begin position="326"/>
        <end position="349"/>
    </location>
</feature>
<dbReference type="PANTHER" id="PTHR20856">
    <property type="entry name" value="DNA-DIRECTED RNA POLYMERASE I SUBUNIT 2"/>
    <property type="match status" value="1"/>
</dbReference>
<evidence type="ECO:0000256" key="3">
    <source>
        <dbReference type="ARBA" id="ARBA00022478"/>
    </source>
</evidence>
<dbReference type="Gene3D" id="2.40.270.10">
    <property type="entry name" value="DNA-directed RNA polymerase, subunit 2, domain 6"/>
    <property type="match status" value="1"/>
</dbReference>
<comment type="caution">
    <text evidence="9">The sequence shown here is derived from an EMBL/GenBank/DDBJ whole genome shotgun (WGS) entry which is preliminary data.</text>
</comment>
<keyword evidence="10" id="KW-1185">Reference proteome</keyword>
<comment type="similarity">
    <text evidence="1">Belongs to the RNA polymerase beta chain family.</text>
</comment>
<dbReference type="PROSITE" id="PS51857">
    <property type="entry name" value="CSD_2"/>
    <property type="match status" value="3"/>
</dbReference>
<accession>A0A813F7Z9</accession>
<reference evidence="9" key="1">
    <citation type="submission" date="2021-02" db="EMBL/GenBank/DDBJ databases">
        <authorList>
            <person name="Dougan E. K."/>
            <person name="Rhodes N."/>
            <person name="Thang M."/>
            <person name="Chan C."/>
        </authorList>
    </citation>
    <scope>NUCLEOTIDE SEQUENCE</scope>
</reference>
<dbReference type="Pfam" id="PF00313">
    <property type="entry name" value="CSD"/>
    <property type="match status" value="1"/>
</dbReference>
<organism evidence="9 10">
    <name type="scientific">Polarella glacialis</name>
    <name type="common">Dinoflagellate</name>
    <dbReference type="NCBI Taxonomy" id="89957"/>
    <lineage>
        <taxon>Eukaryota</taxon>
        <taxon>Sar</taxon>
        <taxon>Alveolata</taxon>
        <taxon>Dinophyceae</taxon>
        <taxon>Suessiales</taxon>
        <taxon>Suessiaceae</taxon>
        <taxon>Polarella</taxon>
    </lineage>
</organism>
<name>A0A813F7Z9_POLGL</name>
<dbReference type="InterPro" id="IPR012340">
    <property type="entry name" value="NA-bd_OB-fold"/>
</dbReference>
<dbReference type="GO" id="GO:0032549">
    <property type="term" value="F:ribonucleoside binding"/>
    <property type="evidence" value="ECO:0007669"/>
    <property type="project" value="InterPro"/>
</dbReference>
<dbReference type="SUPFAM" id="SSF50249">
    <property type="entry name" value="Nucleic acid-binding proteins"/>
    <property type="match status" value="6"/>
</dbReference>
<feature type="compositionally biased region" description="Low complexity" evidence="7">
    <location>
        <begin position="328"/>
        <end position="348"/>
    </location>
</feature>
<dbReference type="InterPro" id="IPR037033">
    <property type="entry name" value="DNA-dir_RNAP_su2_hyb_sf"/>
</dbReference>
<evidence type="ECO:0000256" key="5">
    <source>
        <dbReference type="ARBA" id="ARBA00022695"/>
    </source>
</evidence>
<feature type="region of interest" description="Disordered" evidence="7">
    <location>
        <begin position="848"/>
        <end position="875"/>
    </location>
</feature>
<dbReference type="Gene3D" id="3.90.1800.10">
    <property type="entry name" value="RNA polymerase alpha subunit dimerisation domain"/>
    <property type="match status" value="1"/>
</dbReference>
<keyword evidence="6" id="KW-0804">Transcription</keyword>
<dbReference type="InterPro" id="IPR002059">
    <property type="entry name" value="CSP_DNA-bd"/>
</dbReference>
<dbReference type="SMART" id="SM00357">
    <property type="entry name" value="CSP"/>
    <property type="match status" value="6"/>
</dbReference>
<feature type="domain" description="CSD" evidence="8">
    <location>
        <begin position="646"/>
        <end position="707"/>
    </location>
</feature>
<feature type="domain" description="CSD" evidence="8">
    <location>
        <begin position="458"/>
        <end position="520"/>
    </location>
</feature>
<dbReference type="AlphaFoldDB" id="A0A813F7Z9"/>
<dbReference type="GO" id="GO:0006351">
    <property type="term" value="P:DNA-templated transcription"/>
    <property type="evidence" value="ECO:0007669"/>
    <property type="project" value="InterPro"/>
</dbReference>
<evidence type="ECO:0000256" key="1">
    <source>
        <dbReference type="ARBA" id="ARBA00006835"/>
    </source>
</evidence>
<dbReference type="GO" id="GO:0003899">
    <property type="term" value="F:DNA-directed RNA polymerase activity"/>
    <property type="evidence" value="ECO:0007669"/>
    <property type="project" value="UniProtKB-EC"/>
</dbReference>
<gene>
    <name evidence="9" type="ORF">PGLA1383_LOCUS27177</name>
</gene>
<dbReference type="OrthoDB" id="10248617at2759"/>
<dbReference type="Pfam" id="PF00562">
    <property type="entry name" value="RNA_pol_Rpb2_6"/>
    <property type="match status" value="1"/>
</dbReference>
<dbReference type="Proteomes" id="UP000654075">
    <property type="component" value="Unassembled WGS sequence"/>
</dbReference>
<proteinExistence type="inferred from homology"/>
<dbReference type="InterPro" id="IPR014724">
    <property type="entry name" value="RNA_pol_RPB2_OB-fold"/>
</dbReference>
<dbReference type="PROSITE" id="PS01166">
    <property type="entry name" value="RNA_POL_BETA"/>
    <property type="match status" value="1"/>
</dbReference>
<dbReference type="EMBL" id="CAJNNV010024291">
    <property type="protein sequence ID" value="CAE8609350.1"/>
    <property type="molecule type" value="Genomic_DNA"/>
</dbReference>
<keyword evidence="5" id="KW-0548">Nucleotidyltransferase</keyword>
<dbReference type="GO" id="GO:0000428">
    <property type="term" value="C:DNA-directed RNA polymerase complex"/>
    <property type="evidence" value="ECO:0007669"/>
    <property type="project" value="UniProtKB-KW"/>
</dbReference>
<evidence type="ECO:0000313" key="9">
    <source>
        <dbReference type="EMBL" id="CAE8609350.1"/>
    </source>
</evidence>
<sequence length="945" mass="101459">DDFYCTIDHTGEHHIHRYEDDEPCFVEQLCMVDGAGIKGSEPCRRAMLKLRYRRNPVVGDKFSSRHGQKGVMSILWPAEDMPFTDSGITPDILFNPHGFPSRMTIGMLIESIAGKTAACEGRKTADGTTFREYSDMYNSGADNEADPFRMADGLEPQKGQAVGGPKAAEYFGNTLLKHGYEKLGTDRMYSGIHGCEIETDIFVGVVYYQRLRHLVMDKAQVRSRGRVDRLTNQPVKGRKKHGGIRFGEMERDSLLAHGASFLLRVRSFRGNFGFLQTDGFPGDIFVGLKGNPHLVSLSEGDVVEFEFHTEKGGKAEAANVRVAGGATGSFSSHSSRAAPSSAPPKGGAQRLVQGSIHQGWIRSFTGQWGFVNSDDFTGDLFVGARTNPMLGIVAQGDRVQFEIGSTTDGKSEAVNVVLLEAVDGATASRPSSRPGLVPSAAKLVPEGRAQVGHLVGIRLTGTIKSFKDQWGFINCAEFVGDLFMHLRSNPDLGVVFPGDAVQFEVAEDKQGGYNAVNTTVMKEDPQTLVGQRLSGWVKSFKEKWGLINSQRFDGDIFVGLGSNSHIKGPLTVGECVEFEIALDEKAKQGIQAVHVKPTGVMAATTASAQAASAPAGPIVRSCPPAPDAQQRLGARPPKPEALIGYWSRGTVRSFREPFGFVVSNDFEGDLFLHLGSNPGLSVSAGGNVEFDITQGPNGKVHATAVQVQAVELEQLIGQTVSGTVRSFSGVWGFVASPKYIGDVFVGMKSNPHLLVTLKQGDQIDFTVSRSSAKSGNKGYEASGVRVVGGNVPDQAAAMQIALAAMAQAQQQQQMQQMQQMQMQQMQPGDKFQKGGMQHMQHAPIARGGCGGARAGGARSRSPPLMAGRRSADPSTMVGSRLQGAIRSFKGEWGFVTSNAFQGDLFLGAKSNPHLAAGQLNTGDKVMFRVGQSPSGKPEALDVAKC</sequence>
<dbReference type="GO" id="GO:0003677">
    <property type="term" value="F:DNA binding"/>
    <property type="evidence" value="ECO:0007669"/>
    <property type="project" value="InterPro"/>
</dbReference>
<evidence type="ECO:0000313" key="10">
    <source>
        <dbReference type="Proteomes" id="UP000654075"/>
    </source>
</evidence>